<comment type="subunit">
    <text evidence="9">Homohexamer.</text>
</comment>
<dbReference type="HAMAP" id="MF_00151">
    <property type="entry name" value="PPAT_bact"/>
    <property type="match status" value="1"/>
</dbReference>
<comment type="catalytic activity">
    <reaction evidence="8 9">
        <text>(R)-4'-phosphopantetheine + ATP + H(+) = 3'-dephospho-CoA + diphosphate</text>
        <dbReference type="Rhea" id="RHEA:19801"/>
        <dbReference type="ChEBI" id="CHEBI:15378"/>
        <dbReference type="ChEBI" id="CHEBI:30616"/>
        <dbReference type="ChEBI" id="CHEBI:33019"/>
        <dbReference type="ChEBI" id="CHEBI:57328"/>
        <dbReference type="ChEBI" id="CHEBI:61723"/>
        <dbReference type="EC" id="2.7.7.3"/>
    </reaction>
</comment>
<dbReference type="InterPro" id="IPR001980">
    <property type="entry name" value="PPAT"/>
</dbReference>
<keyword evidence="7 9" id="KW-0173">Coenzyme A biosynthesis</keyword>
<evidence type="ECO:0000313" key="13">
    <source>
        <dbReference type="Proteomes" id="UP000095237"/>
    </source>
</evidence>
<evidence type="ECO:0000256" key="4">
    <source>
        <dbReference type="ARBA" id="ARBA00022741"/>
    </source>
</evidence>
<feature type="domain" description="Cytidyltransferase-like" evidence="10">
    <location>
        <begin position="8"/>
        <end position="136"/>
    </location>
</feature>
<feature type="binding site" evidence="9">
    <location>
        <begin position="126"/>
        <end position="132"/>
    </location>
    <ligand>
        <name>ATP</name>
        <dbReference type="ChEBI" id="CHEBI:30616"/>
    </ligand>
</feature>
<organism evidence="11 13">
    <name type="scientific">Endomicrobium trichonymphae</name>
    <dbReference type="NCBI Taxonomy" id="1408204"/>
    <lineage>
        <taxon>Bacteria</taxon>
        <taxon>Pseudomonadati</taxon>
        <taxon>Elusimicrobiota</taxon>
        <taxon>Endomicrobiia</taxon>
        <taxon>Endomicrobiales</taxon>
        <taxon>Endomicrobiaceae</taxon>
        <taxon>Candidatus Endomicrobiellum</taxon>
    </lineage>
</organism>
<comment type="pathway">
    <text evidence="9">Cofactor biosynthesis; coenzyme A biosynthesis; CoA from (R)-pantothenate: step 4/5.</text>
</comment>
<feature type="binding site" evidence="9">
    <location>
        <begin position="12"/>
        <end position="13"/>
    </location>
    <ligand>
        <name>ATP</name>
        <dbReference type="ChEBI" id="CHEBI:30616"/>
    </ligand>
</feature>
<dbReference type="EC" id="2.7.7.3" evidence="9"/>
<dbReference type="Gene3D" id="3.40.50.620">
    <property type="entry name" value="HUPs"/>
    <property type="match status" value="1"/>
</dbReference>
<comment type="caution">
    <text evidence="11">The sequence shown here is derived from an EMBL/GenBank/DDBJ whole genome shotgun (WGS) entry which is preliminary data.</text>
</comment>
<feature type="binding site" evidence="9">
    <location>
        <position position="12"/>
    </location>
    <ligand>
        <name>substrate</name>
    </ligand>
</feature>
<dbReference type="GO" id="GO:0005524">
    <property type="term" value="F:ATP binding"/>
    <property type="evidence" value="ECO:0007669"/>
    <property type="project" value="UniProtKB-KW"/>
</dbReference>
<feature type="binding site" evidence="9">
    <location>
        <position position="76"/>
    </location>
    <ligand>
        <name>substrate</name>
    </ligand>
</feature>
<dbReference type="Pfam" id="PF01467">
    <property type="entry name" value="CTP_transf_like"/>
    <property type="match status" value="1"/>
</dbReference>
<dbReference type="PRINTS" id="PR01020">
    <property type="entry name" value="LPSBIOSNTHSS"/>
</dbReference>
<evidence type="ECO:0000256" key="5">
    <source>
        <dbReference type="ARBA" id="ARBA00022840"/>
    </source>
</evidence>
<evidence type="ECO:0000256" key="8">
    <source>
        <dbReference type="ARBA" id="ARBA00029346"/>
    </source>
</evidence>
<sequence length="168" mass="19214">MTKEILAVYPGSFDPPTNGHLDIIIRASHLFPKVIIAVTKSINKKHIFSLQERTDLLQKITENLKNVKVASFSGLLANYLEKINSFVLIRGLRALSDFEYEFQMALMNRNLNKKIETIFLMPDQSYTFLSSSMVKEIAMLGGNTKYFVPKCVKIELKKRVVDLSRDNL</sequence>
<evidence type="ECO:0000256" key="1">
    <source>
        <dbReference type="ARBA" id="ARBA00022490"/>
    </source>
</evidence>
<dbReference type="PANTHER" id="PTHR21342">
    <property type="entry name" value="PHOSPHOPANTETHEINE ADENYLYLTRANSFERASE"/>
    <property type="match status" value="1"/>
</dbReference>
<evidence type="ECO:0000256" key="2">
    <source>
        <dbReference type="ARBA" id="ARBA00022679"/>
    </source>
</evidence>
<dbReference type="UniPathway" id="UPA00241">
    <property type="reaction ID" value="UER00355"/>
</dbReference>
<gene>
    <name evidence="9 11" type="primary">coaD</name>
    <name evidence="11" type="ORF">ATZ36_02955</name>
    <name evidence="12" type="ORF">ATZ36_15630</name>
</gene>
<dbReference type="PANTHER" id="PTHR21342:SF1">
    <property type="entry name" value="PHOSPHOPANTETHEINE ADENYLYLTRANSFERASE"/>
    <property type="match status" value="1"/>
</dbReference>
<comment type="subcellular location">
    <subcellularLocation>
        <location evidence="9">Cytoplasm</location>
    </subcellularLocation>
</comment>
<evidence type="ECO:0000256" key="7">
    <source>
        <dbReference type="ARBA" id="ARBA00022993"/>
    </source>
</evidence>
<keyword evidence="3 9" id="KW-0548">Nucleotidyltransferase</keyword>
<comment type="cofactor">
    <cofactor evidence="9">
        <name>Mg(2+)</name>
        <dbReference type="ChEBI" id="CHEBI:18420"/>
    </cofactor>
</comment>
<dbReference type="Proteomes" id="UP000095237">
    <property type="component" value="Unassembled WGS sequence"/>
</dbReference>
<proteinExistence type="inferred from homology"/>
<dbReference type="SUPFAM" id="SSF52374">
    <property type="entry name" value="Nucleotidylyl transferase"/>
    <property type="match status" value="1"/>
</dbReference>
<dbReference type="NCBIfam" id="TIGR00125">
    <property type="entry name" value="cyt_tran_rel"/>
    <property type="match status" value="1"/>
</dbReference>
<feature type="binding site" evidence="9">
    <location>
        <begin position="91"/>
        <end position="93"/>
    </location>
    <ligand>
        <name>ATP</name>
        <dbReference type="ChEBI" id="CHEBI:30616"/>
    </ligand>
</feature>
<evidence type="ECO:0000256" key="6">
    <source>
        <dbReference type="ARBA" id="ARBA00022842"/>
    </source>
</evidence>
<feature type="site" description="Transition state stabilizer" evidence="9">
    <location>
        <position position="20"/>
    </location>
</feature>
<dbReference type="CDD" id="cd02163">
    <property type="entry name" value="PPAT"/>
    <property type="match status" value="1"/>
</dbReference>
<feature type="binding site" evidence="9">
    <location>
        <position position="101"/>
    </location>
    <ligand>
        <name>ATP</name>
        <dbReference type="ChEBI" id="CHEBI:30616"/>
    </ligand>
</feature>
<evidence type="ECO:0000256" key="3">
    <source>
        <dbReference type="ARBA" id="ARBA00022695"/>
    </source>
</evidence>
<keyword evidence="2 9" id="KW-0808">Transferase</keyword>
<feature type="binding site" evidence="9">
    <location>
        <position position="90"/>
    </location>
    <ligand>
        <name>substrate</name>
    </ligand>
</feature>
<evidence type="ECO:0000256" key="9">
    <source>
        <dbReference type="HAMAP-Rule" id="MF_00151"/>
    </source>
</evidence>
<name>A0A1E5IKN7_ENDTX</name>
<keyword evidence="13" id="KW-1185">Reference proteome</keyword>
<feature type="binding site" evidence="9">
    <location>
        <position position="44"/>
    </location>
    <ligand>
        <name>substrate</name>
    </ligand>
</feature>
<evidence type="ECO:0000313" key="12">
    <source>
        <dbReference type="EMBL" id="OEG71231.1"/>
    </source>
</evidence>
<dbReference type="InterPro" id="IPR004821">
    <property type="entry name" value="Cyt_trans-like"/>
</dbReference>
<evidence type="ECO:0000259" key="10">
    <source>
        <dbReference type="Pfam" id="PF01467"/>
    </source>
</evidence>
<dbReference type="GO" id="GO:0004595">
    <property type="term" value="F:pantetheine-phosphate adenylyltransferase activity"/>
    <property type="evidence" value="ECO:0007669"/>
    <property type="project" value="UniProtKB-UniRule"/>
</dbReference>
<keyword evidence="4 9" id="KW-0547">Nucleotide-binding</keyword>
<keyword evidence="6 9" id="KW-0460">Magnesium</keyword>
<feature type="binding site" evidence="9">
    <location>
        <position position="20"/>
    </location>
    <ligand>
        <name>ATP</name>
        <dbReference type="ChEBI" id="CHEBI:30616"/>
    </ligand>
</feature>
<dbReference type="InterPro" id="IPR014729">
    <property type="entry name" value="Rossmann-like_a/b/a_fold"/>
</dbReference>
<dbReference type="AlphaFoldDB" id="A0A1E5IKN7"/>
<keyword evidence="5 9" id="KW-0067">ATP-binding</keyword>
<dbReference type="NCBIfam" id="TIGR01510">
    <property type="entry name" value="coaD_prev_kdtB"/>
    <property type="match status" value="1"/>
</dbReference>
<protein>
    <recommendedName>
        <fullName evidence="9">Phosphopantetheine adenylyltransferase</fullName>
        <ecNumber evidence="9">2.7.7.3</ecNumber>
    </recommendedName>
    <alternativeName>
        <fullName evidence="9">Dephospho-CoA pyrophosphorylase</fullName>
    </alternativeName>
    <alternativeName>
        <fullName evidence="9">Pantetheine-phosphate adenylyltransferase</fullName>
        <shortName evidence="9">PPAT</shortName>
    </alternativeName>
</protein>
<accession>A0A1E5IKN7</accession>
<evidence type="ECO:0000313" key="11">
    <source>
        <dbReference type="EMBL" id="OEG71072.1"/>
    </source>
</evidence>
<comment type="similarity">
    <text evidence="9">Belongs to the bacterial CoaD family.</text>
</comment>
<dbReference type="EMBL" id="LNVX01000237">
    <property type="protein sequence ID" value="OEG71072.1"/>
    <property type="molecule type" value="Genomic_DNA"/>
</dbReference>
<dbReference type="GO" id="GO:0005737">
    <property type="term" value="C:cytoplasm"/>
    <property type="evidence" value="ECO:0007669"/>
    <property type="project" value="UniProtKB-SubCell"/>
</dbReference>
<dbReference type="EMBL" id="LNVX01000227">
    <property type="protein sequence ID" value="OEG71231.1"/>
    <property type="molecule type" value="Genomic_DNA"/>
</dbReference>
<comment type="function">
    <text evidence="9">Reversibly transfers an adenylyl group from ATP to 4'-phosphopantetheine, yielding dephospho-CoA (dPCoA) and pyrophosphate.</text>
</comment>
<dbReference type="GO" id="GO:0015937">
    <property type="term" value="P:coenzyme A biosynthetic process"/>
    <property type="evidence" value="ECO:0007669"/>
    <property type="project" value="UniProtKB-UniRule"/>
</dbReference>
<reference evidence="11 13" key="1">
    <citation type="submission" date="2015-11" db="EMBL/GenBank/DDBJ databases">
        <title>Evidence for parallel genomic evolution in an endosymbiosis of termite gut flagellates.</title>
        <authorList>
            <person name="Zheng H."/>
        </authorList>
    </citation>
    <scope>NUCLEOTIDE SEQUENCE [LARGE SCALE GENOMIC DNA]</scope>
    <source>
        <strain evidence="11 13">CET450</strain>
    </source>
</reference>
<keyword evidence="1 9" id="KW-0963">Cytoplasm</keyword>